<accession>A0A6A7B1D0</accession>
<feature type="compositionally biased region" description="Polar residues" evidence="1">
    <location>
        <begin position="377"/>
        <end position="399"/>
    </location>
</feature>
<proteinExistence type="predicted"/>
<keyword evidence="3" id="KW-1185">Reference proteome</keyword>
<dbReference type="OrthoDB" id="3945111at2759"/>
<name>A0A6A7B1D0_9PLEO</name>
<dbReference type="Proteomes" id="UP000799423">
    <property type="component" value="Unassembled WGS sequence"/>
</dbReference>
<protein>
    <submittedName>
        <fullName evidence="2">Uncharacterized protein</fullName>
    </submittedName>
</protein>
<feature type="non-terminal residue" evidence="2">
    <location>
        <position position="430"/>
    </location>
</feature>
<dbReference type="EMBL" id="MU006313">
    <property type="protein sequence ID" value="KAF2849093.1"/>
    <property type="molecule type" value="Genomic_DNA"/>
</dbReference>
<organism evidence="2 3">
    <name type="scientific">Plenodomus tracheiphilus IPT5</name>
    <dbReference type="NCBI Taxonomy" id="1408161"/>
    <lineage>
        <taxon>Eukaryota</taxon>
        <taxon>Fungi</taxon>
        <taxon>Dikarya</taxon>
        <taxon>Ascomycota</taxon>
        <taxon>Pezizomycotina</taxon>
        <taxon>Dothideomycetes</taxon>
        <taxon>Pleosporomycetidae</taxon>
        <taxon>Pleosporales</taxon>
        <taxon>Pleosporineae</taxon>
        <taxon>Leptosphaeriaceae</taxon>
        <taxon>Plenodomus</taxon>
    </lineage>
</organism>
<feature type="region of interest" description="Disordered" evidence="1">
    <location>
        <begin position="183"/>
        <end position="241"/>
    </location>
</feature>
<evidence type="ECO:0000313" key="2">
    <source>
        <dbReference type="EMBL" id="KAF2849093.1"/>
    </source>
</evidence>
<dbReference type="AlphaFoldDB" id="A0A6A7B1D0"/>
<evidence type="ECO:0000313" key="3">
    <source>
        <dbReference type="Proteomes" id="UP000799423"/>
    </source>
</evidence>
<reference evidence="2" key="1">
    <citation type="submission" date="2020-01" db="EMBL/GenBank/DDBJ databases">
        <authorList>
            <consortium name="DOE Joint Genome Institute"/>
            <person name="Haridas S."/>
            <person name="Albert R."/>
            <person name="Binder M."/>
            <person name="Bloem J."/>
            <person name="Labutti K."/>
            <person name="Salamov A."/>
            <person name="Andreopoulos B."/>
            <person name="Baker S.E."/>
            <person name="Barry K."/>
            <person name="Bills G."/>
            <person name="Bluhm B.H."/>
            <person name="Cannon C."/>
            <person name="Castanera R."/>
            <person name="Culley D.E."/>
            <person name="Daum C."/>
            <person name="Ezra D."/>
            <person name="Gonzalez J.B."/>
            <person name="Henrissat B."/>
            <person name="Kuo A."/>
            <person name="Liang C."/>
            <person name="Lipzen A."/>
            <person name="Lutzoni F."/>
            <person name="Magnuson J."/>
            <person name="Mondo S."/>
            <person name="Nolan M."/>
            <person name="Ohm R."/>
            <person name="Pangilinan J."/>
            <person name="Park H.-J."/>
            <person name="Ramirez L."/>
            <person name="Alfaro M."/>
            <person name="Sun H."/>
            <person name="Tritt A."/>
            <person name="Yoshinaga Y."/>
            <person name="Zwiers L.-H."/>
            <person name="Turgeon B.G."/>
            <person name="Goodwin S.B."/>
            <person name="Spatafora J.W."/>
            <person name="Crous P.W."/>
            <person name="Grigoriev I.V."/>
        </authorList>
    </citation>
    <scope>NUCLEOTIDE SEQUENCE</scope>
    <source>
        <strain evidence="2">IPT5</strain>
    </source>
</reference>
<evidence type="ECO:0000256" key="1">
    <source>
        <dbReference type="SAM" id="MobiDB-lite"/>
    </source>
</evidence>
<feature type="region of interest" description="Disordered" evidence="1">
    <location>
        <begin position="362"/>
        <end position="430"/>
    </location>
</feature>
<sequence length="430" mass="47624">MASDQFKPMPIGRWLLDFHASCPRCHHYHHAAKLKIDNTCDKSKVSPIMCENCKEHWVAFGGRNTTQLSLLSVLTAGPDPVEREVHRMLVQMVRSVTAVATPLLGQDLAANRDSALPEQNVTTARHSNAERVVFHVQAANPRPQRRFTFRPASVVGSMTRASHPITVRDFLATIKQDLAARFPRLRRSTTTPSTQCSKTAEDAQRGRQDASLASTTTAPEVVRSVPIQSGQPRQSETKDLSPEAQTFIAGLRDDPIVSMNNEDRIKWVRRKFTEFRMRRINADSLEEPILHDDISLASGDSLLSVQASQLGHPQSINYLLGSHLGQFDGVYAIDLTPHANRDSMSERTSEVTTAVGDDNLGIRAPWQGLLPHERRSSGSSRPLSIQSAPRSWQQSQELASNMAAARNFPSTRGRNTHRLSGGSPPRSSNE</sequence>
<gene>
    <name evidence="2" type="ORF">T440DRAFT_427208</name>
</gene>
<feature type="compositionally biased region" description="Basic and acidic residues" evidence="1">
    <location>
        <begin position="199"/>
        <end position="208"/>
    </location>
</feature>